<dbReference type="PANTHER" id="PTHR35889">
    <property type="entry name" value="CYCLOINULO-OLIGOSACCHARIDE FRUCTANOTRANSFERASE-RELATED"/>
    <property type="match status" value="1"/>
</dbReference>
<protein>
    <submittedName>
        <fullName evidence="3">Cytochrome C</fullName>
    </submittedName>
</protein>
<sequence length="710" mass="79873">MNIKSKLQGWIENALIVFTGFILIFLFAGDRLIVPALLQVLGRSHPLVLHFPIVLMLAALAFMLIPGIMPEVHQKKITKWALLLAIFFAGIAVLSGWVLSQEEGYEGDNLTLHKWLGVAVYFLGLLVYFTMDRWPKTVKPIGLILLFLLIGAGHLGADLTHGSDFLMAPLRTEENAQVALEEAEVFQHLVKPILEQKCVNCHQASKSKGKLRLDEVAMIQQGGESGSLFDTANWEKSLLVHHIELPMEEKGHMPPKGKAQLTLEELDILRLWVKEGTDFEGKVVDKGKESQLYQLASLQLEKEDPYDFPAADEEDVKALNNFYRLVQPIFPESSALEVSYFGVAAFDPESLKELRKISNQVVSINLNWMPLKGSDLAWLKDFEHLEDLKLNFTGVDEEQLKVLSGLPELKRLSLSGNELSPKIFDILLEIKSLEFVSLWNTGLGQENAKPHEKTLSNVYLEWGFIGNDSVYQLNPPEAKLEEVIFEGEQEVTLKHAIGTVKIRYTLDGSDPDSLSGIPYEGPIKLDRTGQLKAIAYAKGWKTSEFTTEVFYSKGVSPFAVELQTQPAKQYQAKMEETLFDLEKGGDTHTAGGWLGFKDEPLDLVLDMDGSKVETVAVSLLYHEDAYIFPPAKVEVSAMEENENSWKVIVTDSPEMPKKLDKNRMGQLVYPIPERNYKKLRLKLTPLQRLPSWHRGAGDKAWVFVDEVVLH</sequence>
<organism evidence="3 4">
    <name type="scientific">Echinicola soli</name>
    <dbReference type="NCBI Taxonomy" id="2591634"/>
    <lineage>
        <taxon>Bacteria</taxon>
        <taxon>Pseudomonadati</taxon>
        <taxon>Bacteroidota</taxon>
        <taxon>Cytophagia</taxon>
        <taxon>Cytophagales</taxon>
        <taxon>Cyclobacteriaceae</taxon>
        <taxon>Echinicola</taxon>
    </lineage>
</organism>
<feature type="transmembrane region" description="Helical" evidence="1">
    <location>
        <begin position="48"/>
        <end position="68"/>
    </location>
</feature>
<keyword evidence="4" id="KW-1185">Reference proteome</keyword>
<feature type="domain" description="Cytochrome C Planctomycete-type" evidence="2">
    <location>
        <begin position="198"/>
        <end position="257"/>
    </location>
</feature>
<evidence type="ECO:0000313" key="3">
    <source>
        <dbReference type="EMBL" id="QDH80904.1"/>
    </source>
</evidence>
<dbReference type="Pfam" id="PF13287">
    <property type="entry name" value="Fn3_assoc"/>
    <property type="match status" value="1"/>
</dbReference>
<dbReference type="Gene3D" id="3.80.10.10">
    <property type="entry name" value="Ribonuclease Inhibitor"/>
    <property type="match status" value="1"/>
</dbReference>
<feature type="transmembrane region" description="Helical" evidence="1">
    <location>
        <begin position="80"/>
        <end position="100"/>
    </location>
</feature>
<dbReference type="Proteomes" id="UP000316614">
    <property type="component" value="Chromosome"/>
</dbReference>
<name>A0A514CMH9_9BACT</name>
<dbReference type="AlphaFoldDB" id="A0A514CMH9"/>
<dbReference type="SUPFAM" id="SSF52047">
    <property type="entry name" value="RNI-like"/>
    <property type="match status" value="1"/>
</dbReference>
<dbReference type="KEGG" id="echi:FKX85_18380"/>
<gene>
    <name evidence="3" type="ORF">FKX85_18380</name>
</gene>
<dbReference type="PANTHER" id="PTHR35889:SF3">
    <property type="entry name" value="F-BOX DOMAIN-CONTAINING PROTEIN"/>
    <property type="match status" value="1"/>
</dbReference>
<dbReference type="InterPro" id="IPR026876">
    <property type="entry name" value="Fn3_assoc_repeat"/>
</dbReference>
<dbReference type="Pfam" id="PF07635">
    <property type="entry name" value="PSCyt1"/>
    <property type="match status" value="1"/>
</dbReference>
<keyword evidence="1" id="KW-0472">Membrane</keyword>
<dbReference type="OrthoDB" id="713772at2"/>
<evidence type="ECO:0000256" key="1">
    <source>
        <dbReference type="SAM" id="Phobius"/>
    </source>
</evidence>
<dbReference type="EMBL" id="CP041253">
    <property type="protein sequence ID" value="QDH80904.1"/>
    <property type="molecule type" value="Genomic_DNA"/>
</dbReference>
<feature type="transmembrane region" description="Helical" evidence="1">
    <location>
        <begin position="141"/>
        <end position="157"/>
    </location>
</feature>
<evidence type="ECO:0000259" key="2">
    <source>
        <dbReference type="Pfam" id="PF07635"/>
    </source>
</evidence>
<dbReference type="InterPro" id="IPR032675">
    <property type="entry name" value="LRR_dom_sf"/>
</dbReference>
<keyword evidence="1" id="KW-1133">Transmembrane helix</keyword>
<dbReference type="InterPro" id="IPR011429">
    <property type="entry name" value="Cyt_c_Planctomycete-type"/>
</dbReference>
<keyword evidence="1" id="KW-0812">Transmembrane</keyword>
<feature type="transmembrane region" description="Helical" evidence="1">
    <location>
        <begin position="7"/>
        <end position="28"/>
    </location>
</feature>
<dbReference type="RefSeq" id="WP_141616124.1">
    <property type="nucleotide sequence ID" value="NZ_CP041253.1"/>
</dbReference>
<evidence type="ECO:0000313" key="4">
    <source>
        <dbReference type="Proteomes" id="UP000316614"/>
    </source>
</evidence>
<feature type="transmembrane region" description="Helical" evidence="1">
    <location>
        <begin position="112"/>
        <end position="129"/>
    </location>
</feature>
<accession>A0A514CMH9</accession>
<proteinExistence type="predicted"/>
<reference evidence="3 4" key="1">
    <citation type="submission" date="2019-06" db="EMBL/GenBank/DDBJ databases">
        <title>Echinicola alkalisoli sp. nov. isolated from saline soil.</title>
        <authorList>
            <person name="Sun J.-Q."/>
            <person name="Xu L."/>
        </authorList>
    </citation>
    <scope>NUCLEOTIDE SEQUENCE [LARGE SCALE GENOMIC DNA]</scope>
    <source>
        <strain evidence="3 4">LN3S3</strain>
    </source>
</reference>